<evidence type="ECO:0000259" key="4">
    <source>
        <dbReference type="PROSITE" id="PS50927"/>
    </source>
</evidence>
<keyword evidence="2" id="KW-0677">Repeat</keyword>
<dbReference type="InParanoid" id="A0A409XE45"/>
<gene>
    <name evidence="5" type="ORF">CVT25_003940</name>
</gene>
<dbReference type="PROSITE" id="PS50927">
    <property type="entry name" value="BULB_LECTIN"/>
    <property type="match status" value="1"/>
</dbReference>
<dbReference type="Proteomes" id="UP000283269">
    <property type="component" value="Unassembled WGS sequence"/>
</dbReference>
<dbReference type="SUPFAM" id="SSF50978">
    <property type="entry name" value="WD40 repeat-like"/>
    <property type="match status" value="1"/>
</dbReference>
<dbReference type="PRINTS" id="PR00320">
    <property type="entry name" value="GPROTEINBRPT"/>
</dbReference>
<organism evidence="5 6">
    <name type="scientific">Psilocybe cyanescens</name>
    <dbReference type="NCBI Taxonomy" id="93625"/>
    <lineage>
        <taxon>Eukaryota</taxon>
        <taxon>Fungi</taxon>
        <taxon>Dikarya</taxon>
        <taxon>Basidiomycota</taxon>
        <taxon>Agaricomycotina</taxon>
        <taxon>Agaricomycetes</taxon>
        <taxon>Agaricomycetidae</taxon>
        <taxon>Agaricales</taxon>
        <taxon>Agaricineae</taxon>
        <taxon>Strophariaceae</taxon>
        <taxon>Psilocybe</taxon>
    </lineage>
</organism>
<dbReference type="OrthoDB" id="6262491at2759"/>
<dbReference type="InterPro" id="IPR020472">
    <property type="entry name" value="WD40_PAC1"/>
</dbReference>
<dbReference type="InterPro" id="IPR001680">
    <property type="entry name" value="WD40_rpt"/>
</dbReference>
<evidence type="ECO:0000256" key="3">
    <source>
        <dbReference type="PROSITE-ProRule" id="PRU00221"/>
    </source>
</evidence>
<feature type="repeat" description="WD" evidence="3">
    <location>
        <begin position="74"/>
        <end position="106"/>
    </location>
</feature>
<dbReference type="InterPro" id="IPR001480">
    <property type="entry name" value="Bulb-type_lectin_dom"/>
</dbReference>
<dbReference type="PROSITE" id="PS50082">
    <property type="entry name" value="WD_REPEATS_2"/>
    <property type="match status" value="4"/>
</dbReference>
<comment type="caution">
    <text evidence="5">The sequence shown here is derived from an EMBL/GenBank/DDBJ whole genome shotgun (WGS) entry which is preliminary data.</text>
</comment>
<evidence type="ECO:0000313" key="5">
    <source>
        <dbReference type="EMBL" id="PPQ89030.1"/>
    </source>
</evidence>
<feature type="non-terminal residue" evidence="5">
    <location>
        <position position="1"/>
    </location>
</feature>
<protein>
    <recommendedName>
        <fullName evidence="4">Bulb-type lectin domain-containing protein</fullName>
    </recommendedName>
</protein>
<accession>A0A409XE45</accession>
<evidence type="ECO:0000313" key="6">
    <source>
        <dbReference type="Proteomes" id="UP000283269"/>
    </source>
</evidence>
<dbReference type="CDD" id="cd00200">
    <property type="entry name" value="WD40"/>
    <property type="match status" value="1"/>
</dbReference>
<dbReference type="Pfam" id="PF00400">
    <property type="entry name" value="WD40"/>
    <property type="match status" value="4"/>
</dbReference>
<keyword evidence="6" id="KW-1185">Reference proteome</keyword>
<feature type="repeat" description="WD" evidence="3">
    <location>
        <begin position="116"/>
        <end position="148"/>
    </location>
</feature>
<name>A0A409XE45_PSICY</name>
<sequence>AFSSDGSHIVSGSWDNSVRVWDALTGHEKLVLNGHTNSVHSVAFSSDGRHIVSGSSDKSVRVWNALTGQEKLVLNGHTSSVNSVAFLSDGSRIVSGSSDNSIRVWDALTGNGKLVLKGHTDLVNSVTFPIDSSHIVSGLMDNSFRVWDQLPQCRALRYIREEVATTVHVLEHTGWLLSPGGEGYLMFVPPGERLPDDANILTIPQSLIAHVDFANSKLGLEWGSCYSP</sequence>
<dbReference type="SMART" id="SM00320">
    <property type="entry name" value="WD40"/>
    <property type="match status" value="3"/>
</dbReference>
<feature type="domain" description="Bulb-type lectin" evidence="4">
    <location>
        <begin position="1"/>
        <end position="107"/>
    </location>
</feature>
<dbReference type="PANTHER" id="PTHR22847">
    <property type="entry name" value="WD40 REPEAT PROTEIN"/>
    <property type="match status" value="1"/>
</dbReference>
<dbReference type="EMBL" id="NHYD01001959">
    <property type="protein sequence ID" value="PPQ89030.1"/>
    <property type="molecule type" value="Genomic_DNA"/>
</dbReference>
<dbReference type="InterPro" id="IPR036322">
    <property type="entry name" value="WD40_repeat_dom_sf"/>
</dbReference>
<dbReference type="PROSITE" id="PS50294">
    <property type="entry name" value="WD_REPEATS_REGION"/>
    <property type="match status" value="4"/>
</dbReference>
<dbReference type="AlphaFoldDB" id="A0A409XE45"/>
<dbReference type="STRING" id="93625.A0A409XE45"/>
<dbReference type="Gene3D" id="2.130.10.10">
    <property type="entry name" value="YVTN repeat-like/Quinoprotein amine dehydrogenase"/>
    <property type="match status" value="2"/>
</dbReference>
<keyword evidence="1 3" id="KW-0853">WD repeat</keyword>
<feature type="repeat" description="WD" evidence="3">
    <location>
        <begin position="32"/>
        <end position="73"/>
    </location>
</feature>
<proteinExistence type="predicted"/>
<evidence type="ECO:0000256" key="1">
    <source>
        <dbReference type="ARBA" id="ARBA00022574"/>
    </source>
</evidence>
<dbReference type="GO" id="GO:1990234">
    <property type="term" value="C:transferase complex"/>
    <property type="evidence" value="ECO:0007669"/>
    <property type="project" value="UniProtKB-ARBA"/>
</dbReference>
<dbReference type="PANTHER" id="PTHR22847:SF637">
    <property type="entry name" value="WD REPEAT DOMAIN 5B"/>
    <property type="match status" value="1"/>
</dbReference>
<reference evidence="5 6" key="1">
    <citation type="journal article" date="2018" name="Evol. Lett.">
        <title>Horizontal gene cluster transfer increased hallucinogenic mushroom diversity.</title>
        <authorList>
            <person name="Reynolds H.T."/>
            <person name="Vijayakumar V."/>
            <person name="Gluck-Thaler E."/>
            <person name="Korotkin H.B."/>
            <person name="Matheny P.B."/>
            <person name="Slot J.C."/>
        </authorList>
    </citation>
    <scope>NUCLEOTIDE SEQUENCE [LARGE SCALE GENOMIC DNA]</scope>
    <source>
        <strain evidence="5 6">2631</strain>
    </source>
</reference>
<dbReference type="InterPro" id="IPR015943">
    <property type="entry name" value="WD40/YVTN_repeat-like_dom_sf"/>
</dbReference>
<evidence type="ECO:0000256" key="2">
    <source>
        <dbReference type="ARBA" id="ARBA00022737"/>
    </source>
</evidence>
<feature type="repeat" description="WD" evidence="3">
    <location>
        <begin position="1"/>
        <end position="31"/>
    </location>
</feature>